<dbReference type="AlphaFoldDB" id="A0A0F9H6Z4"/>
<sequence>MTKLNKCSNWKRYRAIRKPKCNKGNPCKYCNDLWNYKISNHTNKKIRDSELYMFRILWMKAEERGWHKEQERKIMFTIGDEK</sequence>
<evidence type="ECO:0000313" key="1">
    <source>
        <dbReference type="EMBL" id="KKM06800.1"/>
    </source>
</evidence>
<gene>
    <name evidence="1" type="ORF">LCGC14_1740370</name>
</gene>
<dbReference type="GO" id="GO:0008270">
    <property type="term" value="F:zinc ion binding"/>
    <property type="evidence" value="ECO:0007669"/>
    <property type="project" value="InterPro"/>
</dbReference>
<dbReference type="EMBL" id="LAZR01015911">
    <property type="protein sequence ID" value="KKM06800.1"/>
    <property type="molecule type" value="Genomic_DNA"/>
</dbReference>
<dbReference type="SUPFAM" id="SSF161219">
    <property type="entry name" value="CHY zinc finger-like"/>
    <property type="match status" value="1"/>
</dbReference>
<name>A0A0F9H6Z4_9ZZZZ</name>
<comment type="caution">
    <text evidence="1">The sequence shown here is derived from an EMBL/GenBank/DDBJ whole genome shotgun (WGS) entry which is preliminary data.</text>
</comment>
<protein>
    <submittedName>
        <fullName evidence="1">Uncharacterized protein</fullName>
    </submittedName>
</protein>
<proteinExistence type="predicted"/>
<accession>A0A0F9H6Z4</accession>
<organism evidence="1">
    <name type="scientific">marine sediment metagenome</name>
    <dbReference type="NCBI Taxonomy" id="412755"/>
    <lineage>
        <taxon>unclassified sequences</taxon>
        <taxon>metagenomes</taxon>
        <taxon>ecological metagenomes</taxon>
    </lineage>
</organism>
<dbReference type="InterPro" id="IPR037274">
    <property type="entry name" value="Znf_CHY_sf"/>
</dbReference>
<reference evidence="1" key="1">
    <citation type="journal article" date="2015" name="Nature">
        <title>Complex archaea that bridge the gap between prokaryotes and eukaryotes.</title>
        <authorList>
            <person name="Spang A."/>
            <person name="Saw J.H."/>
            <person name="Jorgensen S.L."/>
            <person name="Zaremba-Niedzwiedzka K."/>
            <person name="Martijn J."/>
            <person name="Lind A.E."/>
            <person name="van Eijk R."/>
            <person name="Schleper C."/>
            <person name="Guy L."/>
            <person name="Ettema T.J."/>
        </authorList>
    </citation>
    <scope>NUCLEOTIDE SEQUENCE</scope>
</reference>